<dbReference type="OrthoDB" id="3250514at2759"/>
<dbReference type="InterPro" id="IPR031350">
    <property type="entry name" value="Goodbye_dom"/>
</dbReference>
<name>A0A9P5MV80_9AGAM</name>
<sequence>MINVLYTFSVTLGEGVSLVFSPAKVIFVGIGVLLLAAKDVRGGQDTLVNAFEHIKSFFRHLEIYTEVLPTAKMMDTIIRIMVEVLLILGIATKEIKQGRMKKYGKKLGFSGPVGFGCLTIFGPTATATSC</sequence>
<keyword evidence="1" id="KW-1133">Transmembrane helix</keyword>
<feature type="domain" description="Fungal STAND N-terminal Goodbye" evidence="2">
    <location>
        <begin position="3"/>
        <end position="64"/>
    </location>
</feature>
<evidence type="ECO:0000313" key="3">
    <source>
        <dbReference type="EMBL" id="KAF8479510.1"/>
    </source>
</evidence>
<dbReference type="AlphaFoldDB" id="A0A9P5MV80"/>
<dbReference type="Pfam" id="PF17109">
    <property type="entry name" value="Goodbye"/>
    <property type="match status" value="1"/>
</dbReference>
<protein>
    <recommendedName>
        <fullName evidence="2">Fungal STAND N-terminal Goodbye domain-containing protein</fullName>
    </recommendedName>
</protein>
<dbReference type="Proteomes" id="UP000759537">
    <property type="component" value="Unassembled WGS sequence"/>
</dbReference>
<comment type="caution">
    <text evidence="3">The sequence shown here is derived from an EMBL/GenBank/DDBJ whole genome shotgun (WGS) entry which is preliminary data.</text>
</comment>
<keyword evidence="1" id="KW-0812">Transmembrane</keyword>
<feature type="transmembrane region" description="Helical" evidence="1">
    <location>
        <begin position="12"/>
        <end position="37"/>
    </location>
</feature>
<evidence type="ECO:0000313" key="4">
    <source>
        <dbReference type="Proteomes" id="UP000759537"/>
    </source>
</evidence>
<reference evidence="3" key="2">
    <citation type="journal article" date="2020" name="Nat. Commun.">
        <title>Large-scale genome sequencing of mycorrhizal fungi provides insights into the early evolution of symbiotic traits.</title>
        <authorList>
            <person name="Miyauchi S."/>
            <person name="Kiss E."/>
            <person name="Kuo A."/>
            <person name="Drula E."/>
            <person name="Kohler A."/>
            <person name="Sanchez-Garcia M."/>
            <person name="Morin E."/>
            <person name="Andreopoulos B."/>
            <person name="Barry K.W."/>
            <person name="Bonito G."/>
            <person name="Buee M."/>
            <person name="Carver A."/>
            <person name="Chen C."/>
            <person name="Cichocki N."/>
            <person name="Clum A."/>
            <person name="Culley D."/>
            <person name="Crous P.W."/>
            <person name="Fauchery L."/>
            <person name="Girlanda M."/>
            <person name="Hayes R.D."/>
            <person name="Keri Z."/>
            <person name="LaButti K."/>
            <person name="Lipzen A."/>
            <person name="Lombard V."/>
            <person name="Magnuson J."/>
            <person name="Maillard F."/>
            <person name="Murat C."/>
            <person name="Nolan M."/>
            <person name="Ohm R.A."/>
            <person name="Pangilinan J."/>
            <person name="Pereira M.F."/>
            <person name="Perotto S."/>
            <person name="Peter M."/>
            <person name="Pfister S."/>
            <person name="Riley R."/>
            <person name="Sitrit Y."/>
            <person name="Stielow J.B."/>
            <person name="Szollosi G."/>
            <person name="Zifcakova L."/>
            <person name="Stursova M."/>
            <person name="Spatafora J.W."/>
            <person name="Tedersoo L."/>
            <person name="Vaario L.M."/>
            <person name="Yamada A."/>
            <person name="Yan M."/>
            <person name="Wang P."/>
            <person name="Xu J."/>
            <person name="Bruns T."/>
            <person name="Baldrian P."/>
            <person name="Vilgalys R."/>
            <person name="Dunand C."/>
            <person name="Henrissat B."/>
            <person name="Grigoriev I.V."/>
            <person name="Hibbett D."/>
            <person name="Nagy L.G."/>
            <person name="Martin F.M."/>
        </authorList>
    </citation>
    <scope>NUCLEOTIDE SEQUENCE</scope>
    <source>
        <strain evidence="3">Prilba</strain>
    </source>
</reference>
<gene>
    <name evidence="3" type="ORF">DFH94DRAFT_831934</name>
</gene>
<keyword evidence="1" id="KW-0472">Membrane</keyword>
<keyword evidence="4" id="KW-1185">Reference proteome</keyword>
<proteinExistence type="predicted"/>
<reference evidence="3" key="1">
    <citation type="submission" date="2019-10" db="EMBL/GenBank/DDBJ databases">
        <authorList>
            <consortium name="DOE Joint Genome Institute"/>
            <person name="Kuo A."/>
            <person name="Miyauchi S."/>
            <person name="Kiss E."/>
            <person name="Drula E."/>
            <person name="Kohler A."/>
            <person name="Sanchez-Garcia M."/>
            <person name="Andreopoulos B."/>
            <person name="Barry K.W."/>
            <person name="Bonito G."/>
            <person name="Buee M."/>
            <person name="Carver A."/>
            <person name="Chen C."/>
            <person name="Cichocki N."/>
            <person name="Clum A."/>
            <person name="Culley D."/>
            <person name="Crous P.W."/>
            <person name="Fauchery L."/>
            <person name="Girlanda M."/>
            <person name="Hayes R."/>
            <person name="Keri Z."/>
            <person name="LaButti K."/>
            <person name="Lipzen A."/>
            <person name="Lombard V."/>
            <person name="Magnuson J."/>
            <person name="Maillard F."/>
            <person name="Morin E."/>
            <person name="Murat C."/>
            <person name="Nolan M."/>
            <person name="Ohm R."/>
            <person name="Pangilinan J."/>
            <person name="Pereira M."/>
            <person name="Perotto S."/>
            <person name="Peter M."/>
            <person name="Riley R."/>
            <person name="Sitrit Y."/>
            <person name="Stielow B."/>
            <person name="Szollosi G."/>
            <person name="Zifcakova L."/>
            <person name="Stursova M."/>
            <person name="Spatafora J.W."/>
            <person name="Tedersoo L."/>
            <person name="Vaario L.-M."/>
            <person name="Yamada A."/>
            <person name="Yan M."/>
            <person name="Wang P."/>
            <person name="Xu J."/>
            <person name="Bruns T."/>
            <person name="Baldrian P."/>
            <person name="Vilgalys R."/>
            <person name="Henrissat B."/>
            <person name="Grigoriev I.V."/>
            <person name="Hibbett D."/>
            <person name="Nagy L.G."/>
            <person name="Martin F.M."/>
        </authorList>
    </citation>
    <scope>NUCLEOTIDE SEQUENCE</scope>
    <source>
        <strain evidence="3">Prilba</strain>
    </source>
</reference>
<dbReference type="EMBL" id="WHVB01000009">
    <property type="protein sequence ID" value="KAF8479510.1"/>
    <property type="molecule type" value="Genomic_DNA"/>
</dbReference>
<evidence type="ECO:0000256" key="1">
    <source>
        <dbReference type="SAM" id="Phobius"/>
    </source>
</evidence>
<accession>A0A9P5MV80</accession>
<evidence type="ECO:0000259" key="2">
    <source>
        <dbReference type="Pfam" id="PF17109"/>
    </source>
</evidence>
<organism evidence="3 4">
    <name type="scientific">Russula ochroleuca</name>
    <dbReference type="NCBI Taxonomy" id="152965"/>
    <lineage>
        <taxon>Eukaryota</taxon>
        <taxon>Fungi</taxon>
        <taxon>Dikarya</taxon>
        <taxon>Basidiomycota</taxon>
        <taxon>Agaricomycotina</taxon>
        <taxon>Agaricomycetes</taxon>
        <taxon>Russulales</taxon>
        <taxon>Russulaceae</taxon>
        <taxon>Russula</taxon>
    </lineage>
</organism>